<comment type="caution">
    <text evidence="3">The sequence shown here is derived from an EMBL/GenBank/DDBJ whole genome shotgun (WGS) entry which is preliminary data.</text>
</comment>
<dbReference type="InterPro" id="IPR001480">
    <property type="entry name" value="Bulb-type_lectin_dom"/>
</dbReference>
<dbReference type="InterPro" id="IPR036426">
    <property type="entry name" value="Bulb-type_lectin_dom_sf"/>
</dbReference>
<sequence>MALNKKIPLRLTIALIVLSLNLVSPLSHASCKWLTNGTDTWSTCCSSADCKLDVNITYSSENNYPIKIKHGAQYCTTPTDSTGYINNWANSGYSFDATYKVYDSRTIFDKCDSPGSGDFWFDFYALKAGGEAQYALDPSKADTGDHFLAYRIPFNQDNGWYIWNLGTDKSLYKKTTNNIGYLIQSTLSSPTNNTSYTLDINITETGLLYEQRTSKGTLPSPSSEATPQCLSLSDTGTVFDNGFLKLAWQGDGNLVLYTADWSPVWSTGTQNVGHNLCFQGSDGNLVIYDNNGNPKWASGTTTGQTLVLQTDCNLVIYDNNGNPKWASNTNFCN</sequence>
<organism evidence="3 4">
    <name type="scientific">Shewanella surugensis</name>
    <dbReference type="NCBI Taxonomy" id="212020"/>
    <lineage>
        <taxon>Bacteria</taxon>
        <taxon>Pseudomonadati</taxon>
        <taxon>Pseudomonadota</taxon>
        <taxon>Gammaproteobacteria</taxon>
        <taxon>Alteromonadales</taxon>
        <taxon>Shewanellaceae</taxon>
        <taxon>Shewanella</taxon>
    </lineage>
</organism>
<keyword evidence="4" id="KW-1185">Reference proteome</keyword>
<dbReference type="Proteomes" id="UP001203423">
    <property type="component" value="Unassembled WGS sequence"/>
</dbReference>
<dbReference type="Gene3D" id="2.90.10.30">
    <property type="match status" value="1"/>
</dbReference>
<reference evidence="3 4" key="1">
    <citation type="submission" date="2022-01" db="EMBL/GenBank/DDBJ databases">
        <title>Whole genome-based taxonomy of the Shewanellaceae.</title>
        <authorList>
            <person name="Martin-Rodriguez A.J."/>
        </authorList>
    </citation>
    <scope>NUCLEOTIDE SEQUENCE [LARGE SCALE GENOMIC DNA]</scope>
    <source>
        <strain evidence="3 4">DSM 17177</strain>
    </source>
</reference>
<dbReference type="PROSITE" id="PS50927">
    <property type="entry name" value="BULB_LECTIN"/>
    <property type="match status" value="1"/>
</dbReference>
<dbReference type="SMART" id="SM00108">
    <property type="entry name" value="B_lectin"/>
    <property type="match status" value="1"/>
</dbReference>
<accession>A0ABT0LI82</accession>
<dbReference type="SUPFAM" id="SSF51110">
    <property type="entry name" value="alpha-D-mannose-specific plant lectins"/>
    <property type="match status" value="1"/>
</dbReference>
<feature type="signal peptide" evidence="1">
    <location>
        <begin position="1"/>
        <end position="29"/>
    </location>
</feature>
<keyword evidence="1" id="KW-0732">Signal</keyword>
<dbReference type="CDD" id="cd00028">
    <property type="entry name" value="B_lectin"/>
    <property type="match status" value="1"/>
</dbReference>
<evidence type="ECO:0000313" key="4">
    <source>
        <dbReference type="Proteomes" id="UP001203423"/>
    </source>
</evidence>
<dbReference type="RefSeq" id="WP_248942692.1">
    <property type="nucleotide sequence ID" value="NZ_JAKIKS010000143.1"/>
</dbReference>
<dbReference type="Gene3D" id="2.90.10.10">
    <property type="entry name" value="Bulb-type lectin domain"/>
    <property type="match status" value="1"/>
</dbReference>
<protein>
    <recommendedName>
        <fullName evidence="2">Bulb-type lectin domain-containing protein</fullName>
    </recommendedName>
</protein>
<dbReference type="EMBL" id="JAKIKS010000143">
    <property type="protein sequence ID" value="MCL1127299.1"/>
    <property type="molecule type" value="Genomic_DNA"/>
</dbReference>
<evidence type="ECO:0000313" key="3">
    <source>
        <dbReference type="EMBL" id="MCL1127299.1"/>
    </source>
</evidence>
<evidence type="ECO:0000256" key="1">
    <source>
        <dbReference type="SAM" id="SignalP"/>
    </source>
</evidence>
<feature type="chain" id="PRO_5045682397" description="Bulb-type lectin domain-containing protein" evidence="1">
    <location>
        <begin position="30"/>
        <end position="333"/>
    </location>
</feature>
<name>A0ABT0LI82_9GAMM</name>
<feature type="domain" description="Bulb-type lectin" evidence="2">
    <location>
        <begin position="221"/>
        <end position="329"/>
    </location>
</feature>
<gene>
    <name evidence="3" type="ORF">L2764_23185</name>
</gene>
<proteinExistence type="predicted"/>
<evidence type="ECO:0000259" key="2">
    <source>
        <dbReference type="PROSITE" id="PS50927"/>
    </source>
</evidence>